<feature type="domain" description="DUF2231" evidence="2">
    <location>
        <begin position="6"/>
        <end position="141"/>
    </location>
</feature>
<evidence type="ECO:0000313" key="3">
    <source>
        <dbReference type="EMBL" id="MFC5271364.1"/>
    </source>
</evidence>
<name>A0ABW0EEN8_9BACT</name>
<sequence>MKLDYHPPHLILVHFPSALFPVEFAFAAIGYYRHDLSFSNAAFYVLAAGVLLGWLAAFAGLIDLSRIPKEKATGQRTGLIHGGLNVLVLSGYTVLAILQYKAPEISYATVPQLLLKAFLLLLLIAGNYLGGQLVLKYKIGTLKNDKTQS</sequence>
<reference evidence="4" key="1">
    <citation type="journal article" date="2019" name="Int. J. Syst. Evol. Microbiol.">
        <title>The Global Catalogue of Microorganisms (GCM) 10K type strain sequencing project: providing services to taxonomists for standard genome sequencing and annotation.</title>
        <authorList>
            <consortium name="The Broad Institute Genomics Platform"/>
            <consortium name="The Broad Institute Genome Sequencing Center for Infectious Disease"/>
            <person name="Wu L."/>
            <person name="Ma J."/>
        </authorList>
    </citation>
    <scope>NUCLEOTIDE SEQUENCE [LARGE SCALE GENOMIC DNA]</scope>
    <source>
        <strain evidence="4">KACC 12602</strain>
    </source>
</reference>
<accession>A0ABW0EEN8</accession>
<dbReference type="EMBL" id="JBHSKT010000007">
    <property type="protein sequence ID" value="MFC5271364.1"/>
    <property type="molecule type" value="Genomic_DNA"/>
</dbReference>
<evidence type="ECO:0000259" key="2">
    <source>
        <dbReference type="Pfam" id="PF09990"/>
    </source>
</evidence>
<dbReference type="Proteomes" id="UP001596161">
    <property type="component" value="Unassembled WGS sequence"/>
</dbReference>
<keyword evidence="1" id="KW-1133">Transmembrane helix</keyword>
<keyword evidence="1" id="KW-0472">Membrane</keyword>
<feature type="transmembrane region" description="Helical" evidence="1">
    <location>
        <begin position="12"/>
        <end position="32"/>
    </location>
</feature>
<gene>
    <name evidence="3" type="ORF">ACFPIB_12130</name>
</gene>
<proteinExistence type="predicted"/>
<dbReference type="RefSeq" id="WP_378017730.1">
    <property type="nucleotide sequence ID" value="NZ_JBHSKT010000007.1"/>
</dbReference>
<dbReference type="InterPro" id="IPR019251">
    <property type="entry name" value="DUF2231_TM"/>
</dbReference>
<evidence type="ECO:0000256" key="1">
    <source>
        <dbReference type="SAM" id="Phobius"/>
    </source>
</evidence>
<feature type="transmembrane region" description="Helical" evidence="1">
    <location>
        <begin position="83"/>
        <end position="102"/>
    </location>
</feature>
<keyword evidence="1" id="KW-0812">Transmembrane</keyword>
<keyword evidence="4" id="KW-1185">Reference proteome</keyword>
<comment type="caution">
    <text evidence="3">The sequence shown here is derived from an EMBL/GenBank/DDBJ whole genome shotgun (WGS) entry which is preliminary data.</text>
</comment>
<evidence type="ECO:0000313" key="4">
    <source>
        <dbReference type="Proteomes" id="UP001596161"/>
    </source>
</evidence>
<feature type="transmembrane region" description="Helical" evidence="1">
    <location>
        <begin position="114"/>
        <end position="135"/>
    </location>
</feature>
<feature type="transmembrane region" description="Helical" evidence="1">
    <location>
        <begin position="38"/>
        <end position="62"/>
    </location>
</feature>
<organism evidence="3 4">
    <name type="scientific">Adhaeribacter terreus</name>
    <dbReference type="NCBI Taxonomy" id="529703"/>
    <lineage>
        <taxon>Bacteria</taxon>
        <taxon>Pseudomonadati</taxon>
        <taxon>Bacteroidota</taxon>
        <taxon>Cytophagia</taxon>
        <taxon>Cytophagales</taxon>
        <taxon>Hymenobacteraceae</taxon>
        <taxon>Adhaeribacter</taxon>
    </lineage>
</organism>
<dbReference type="Pfam" id="PF09990">
    <property type="entry name" value="DUF2231"/>
    <property type="match status" value="1"/>
</dbReference>
<protein>
    <submittedName>
        <fullName evidence="3">DUF2231 domain-containing protein</fullName>
    </submittedName>
</protein>